<proteinExistence type="predicted"/>
<dbReference type="SUPFAM" id="SSF141371">
    <property type="entry name" value="PilZ domain-like"/>
    <property type="match status" value="1"/>
</dbReference>
<gene>
    <name evidence="2" type="ORF">SAMN02910350_01322</name>
</gene>
<organism evidence="2 3">
    <name type="scientific">Pseudobutyrivibrio xylanivorans</name>
    <dbReference type="NCBI Taxonomy" id="185007"/>
    <lineage>
        <taxon>Bacteria</taxon>
        <taxon>Bacillati</taxon>
        <taxon>Bacillota</taxon>
        <taxon>Clostridia</taxon>
        <taxon>Lachnospirales</taxon>
        <taxon>Lachnospiraceae</taxon>
        <taxon>Pseudobutyrivibrio</taxon>
    </lineage>
</organism>
<dbReference type="EMBL" id="FMWK01000005">
    <property type="protein sequence ID" value="SCZ78511.1"/>
    <property type="molecule type" value="Genomic_DNA"/>
</dbReference>
<dbReference type="Gene3D" id="2.40.10.220">
    <property type="entry name" value="predicted glycosyltransferase like domains"/>
    <property type="match status" value="1"/>
</dbReference>
<dbReference type="RefSeq" id="WP_090162207.1">
    <property type="nucleotide sequence ID" value="NZ_FMWK01000005.1"/>
</dbReference>
<protein>
    <submittedName>
        <fullName evidence="2">PilZ domain-containing protein</fullName>
    </submittedName>
</protein>
<evidence type="ECO:0000313" key="2">
    <source>
        <dbReference type="EMBL" id="SCZ78511.1"/>
    </source>
</evidence>
<accession>A0A1G5RYI2</accession>
<dbReference type="InterPro" id="IPR009875">
    <property type="entry name" value="PilZ_domain"/>
</dbReference>
<dbReference type="AlphaFoldDB" id="A0A1G5RYI2"/>
<reference evidence="2 3" key="1">
    <citation type="submission" date="2016-10" db="EMBL/GenBank/DDBJ databases">
        <authorList>
            <person name="de Groot N.N."/>
        </authorList>
    </citation>
    <scope>NUCLEOTIDE SEQUENCE [LARGE SCALE GENOMIC DNA]</scope>
    <source>
        <strain evidence="2 3">DSM 10317</strain>
    </source>
</reference>
<sequence>MAEKTVKLSIPEINKDTTLSVLATLDGKKLELPVEYAKVTGEELAEIRESYGKLIIPLEDVVQQWQEKLFEVSFKGHLSKLELIAINSEGVFVWDNVKIYKVKLSTGHTLNLLKAKMLEGKKFNRRRGVRIALDKTMEIQQGGEMIKVVVRDLSYCGLGFVEPGESKIKEGEPFILFLVESTDEGDKLVGKFKGKVINQRELPAGGVFSGCVISSEHSTFLQRYIALKQMEQISGKKRAATVERNVDGVNWKNKIVNSLVESLDE</sequence>
<evidence type="ECO:0000313" key="3">
    <source>
        <dbReference type="Proteomes" id="UP000199428"/>
    </source>
</evidence>
<dbReference type="Pfam" id="PF07238">
    <property type="entry name" value="PilZ"/>
    <property type="match status" value="1"/>
</dbReference>
<dbReference type="GO" id="GO:0035438">
    <property type="term" value="F:cyclic-di-GMP binding"/>
    <property type="evidence" value="ECO:0007669"/>
    <property type="project" value="InterPro"/>
</dbReference>
<evidence type="ECO:0000259" key="1">
    <source>
        <dbReference type="Pfam" id="PF07238"/>
    </source>
</evidence>
<feature type="domain" description="PilZ" evidence="1">
    <location>
        <begin position="124"/>
        <end position="225"/>
    </location>
</feature>
<name>A0A1G5RYI2_PSEXY</name>
<dbReference type="Proteomes" id="UP000199428">
    <property type="component" value="Unassembled WGS sequence"/>
</dbReference>